<comment type="caution">
    <text evidence="6">The sequence shown here is derived from an EMBL/GenBank/DDBJ whole genome shotgun (WGS) entry which is preliminary data.</text>
</comment>
<dbReference type="GO" id="GO:0003677">
    <property type="term" value="F:DNA binding"/>
    <property type="evidence" value="ECO:0007669"/>
    <property type="project" value="InterPro"/>
</dbReference>
<sequence length="148" mass="17916">MFAYCLKNIQDEDLAKEIVQEVFKSLWERREKLEINEVDRYLIRSVKLKTFEYIRNRQTRQQHHEKISIQTQTHYSEDHLVTDELSLQITKLINNLPKQCKNVFNMSRNQGLTNKEIARQLYISERAVEYHISKALHTLRIELDKYIH</sequence>
<dbReference type="EMBL" id="JAGKSB010000001">
    <property type="protein sequence ID" value="MBP3942067.1"/>
    <property type="molecule type" value="Genomic_DNA"/>
</dbReference>
<evidence type="ECO:0000256" key="1">
    <source>
        <dbReference type="ARBA" id="ARBA00010641"/>
    </source>
</evidence>
<dbReference type="InterPro" id="IPR036388">
    <property type="entry name" value="WH-like_DNA-bd_sf"/>
</dbReference>
<name>A0A8T4H9B7_9SPHI</name>
<gene>
    <name evidence="6" type="ORF">J5U18_00560</name>
</gene>
<dbReference type="NCBIfam" id="TIGR02985">
    <property type="entry name" value="Sig70_bacteroi1"/>
    <property type="match status" value="1"/>
</dbReference>
<accession>A0A8T4H9B7</accession>
<organism evidence="6 7">
    <name type="scientific">Rhinopithecimicrobium faecis</name>
    <dbReference type="NCBI Taxonomy" id="2820698"/>
    <lineage>
        <taxon>Bacteria</taxon>
        <taxon>Pseudomonadati</taxon>
        <taxon>Bacteroidota</taxon>
        <taxon>Sphingobacteriia</taxon>
        <taxon>Sphingobacteriales</taxon>
        <taxon>Sphingobacteriaceae</taxon>
        <taxon>Rhinopithecimicrobium</taxon>
    </lineage>
</organism>
<dbReference type="Gene3D" id="1.10.10.10">
    <property type="entry name" value="Winged helix-like DNA-binding domain superfamily/Winged helix DNA-binding domain"/>
    <property type="match status" value="1"/>
</dbReference>
<evidence type="ECO:0000313" key="6">
    <source>
        <dbReference type="EMBL" id="MBP3942067.1"/>
    </source>
</evidence>
<comment type="similarity">
    <text evidence="1">Belongs to the sigma-70 factor family. ECF subfamily.</text>
</comment>
<dbReference type="PANTHER" id="PTHR43133:SF46">
    <property type="entry name" value="RNA POLYMERASE SIGMA-70 FACTOR ECF SUBFAMILY"/>
    <property type="match status" value="1"/>
</dbReference>
<feature type="domain" description="RNA polymerase sigma factor 70 region 4 type 2" evidence="5">
    <location>
        <begin position="87"/>
        <end position="136"/>
    </location>
</feature>
<dbReference type="SUPFAM" id="SSF88659">
    <property type="entry name" value="Sigma3 and sigma4 domains of RNA polymerase sigma factors"/>
    <property type="match status" value="1"/>
</dbReference>
<dbReference type="SUPFAM" id="SSF88946">
    <property type="entry name" value="Sigma2 domain of RNA polymerase sigma factors"/>
    <property type="match status" value="1"/>
</dbReference>
<dbReference type="GO" id="GO:0006352">
    <property type="term" value="P:DNA-templated transcription initiation"/>
    <property type="evidence" value="ECO:0007669"/>
    <property type="project" value="InterPro"/>
</dbReference>
<dbReference type="AlphaFoldDB" id="A0A8T4H9B7"/>
<dbReference type="Gene3D" id="1.10.1740.10">
    <property type="match status" value="1"/>
</dbReference>
<dbReference type="PANTHER" id="PTHR43133">
    <property type="entry name" value="RNA POLYMERASE ECF-TYPE SIGMA FACTO"/>
    <property type="match status" value="1"/>
</dbReference>
<dbReference type="InterPro" id="IPR014327">
    <property type="entry name" value="RNA_pol_sigma70_bacteroid"/>
</dbReference>
<protein>
    <submittedName>
        <fullName evidence="6">RNA polymerase sigma-70 factor</fullName>
    </submittedName>
</protein>
<proteinExistence type="inferred from homology"/>
<keyword evidence="7" id="KW-1185">Reference proteome</keyword>
<dbReference type="InterPro" id="IPR014284">
    <property type="entry name" value="RNA_pol_sigma-70_dom"/>
</dbReference>
<evidence type="ECO:0000256" key="2">
    <source>
        <dbReference type="ARBA" id="ARBA00023015"/>
    </source>
</evidence>
<dbReference type="Proteomes" id="UP000679691">
    <property type="component" value="Unassembled WGS sequence"/>
</dbReference>
<keyword evidence="3" id="KW-0731">Sigma factor</keyword>
<dbReference type="InterPro" id="IPR013249">
    <property type="entry name" value="RNA_pol_sigma70_r4_t2"/>
</dbReference>
<evidence type="ECO:0000259" key="5">
    <source>
        <dbReference type="Pfam" id="PF08281"/>
    </source>
</evidence>
<keyword evidence="4" id="KW-0804">Transcription</keyword>
<keyword evidence="2" id="KW-0805">Transcription regulation</keyword>
<evidence type="ECO:0000256" key="3">
    <source>
        <dbReference type="ARBA" id="ARBA00023082"/>
    </source>
</evidence>
<dbReference type="InterPro" id="IPR013325">
    <property type="entry name" value="RNA_pol_sigma_r2"/>
</dbReference>
<evidence type="ECO:0000313" key="7">
    <source>
        <dbReference type="Proteomes" id="UP000679691"/>
    </source>
</evidence>
<reference evidence="6" key="1">
    <citation type="submission" date="2021-03" db="EMBL/GenBank/DDBJ databases">
        <authorList>
            <person name="Lu T."/>
            <person name="Wang Q."/>
            <person name="Han X."/>
        </authorList>
    </citation>
    <scope>NUCLEOTIDE SEQUENCE</scope>
    <source>
        <strain evidence="6">WQ 2009</strain>
    </source>
</reference>
<dbReference type="NCBIfam" id="TIGR02937">
    <property type="entry name" value="sigma70-ECF"/>
    <property type="match status" value="1"/>
</dbReference>
<dbReference type="InterPro" id="IPR039425">
    <property type="entry name" value="RNA_pol_sigma-70-like"/>
</dbReference>
<dbReference type="Pfam" id="PF08281">
    <property type="entry name" value="Sigma70_r4_2"/>
    <property type="match status" value="1"/>
</dbReference>
<dbReference type="GO" id="GO:0016987">
    <property type="term" value="F:sigma factor activity"/>
    <property type="evidence" value="ECO:0007669"/>
    <property type="project" value="UniProtKB-KW"/>
</dbReference>
<dbReference type="InterPro" id="IPR013324">
    <property type="entry name" value="RNA_pol_sigma_r3/r4-like"/>
</dbReference>
<evidence type="ECO:0000256" key="4">
    <source>
        <dbReference type="ARBA" id="ARBA00023163"/>
    </source>
</evidence>